<dbReference type="OrthoDB" id="431691at2759"/>
<protein>
    <recommendedName>
        <fullName evidence="4">Large ribosomal subunit protein bL34m</fullName>
    </recommendedName>
</protein>
<feature type="region of interest" description="Disordered" evidence="5">
    <location>
        <begin position="100"/>
        <end position="122"/>
    </location>
</feature>
<evidence type="ECO:0000256" key="2">
    <source>
        <dbReference type="ARBA" id="ARBA00022980"/>
    </source>
</evidence>
<name>A0A058Z855_FONAL</name>
<dbReference type="RefSeq" id="XP_009494966.1">
    <property type="nucleotide sequence ID" value="XM_009496691.1"/>
</dbReference>
<comment type="similarity">
    <text evidence="1">Belongs to the bacterial ribosomal protein bL34 family.</text>
</comment>
<feature type="compositionally biased region" description="Basic residues" evidence="5">
    <location>
        <begin position="104"/>
        <end position="114"/>
    </location>
</feature>
<dbReference type="OMA" id="SFGNEYQ"/>
<keyword evidence="3" id="KW-0687">Ribonucleoprotein</keyword>
<dbReference type="GO" id="GO:0006412">
    <property type="term" value="P:translation"/>
    <property type="evidence" value="ECO:0007669"/>
    <property type="project" value="InterPro"/>
</dbReference>
<dbReference type="GO" id="GO:0003735">
    <property type="term" value="F:structural constituent of ribosome"/>
    <property type="evidence" value="ECO:0007669"/>
    <property type="project" value="InterPro"/>
</dbReference>
<keyword evidence="2" id="KW-0689">Ribosomal protein</keyword>
<evidence type="ECO:0000256" key="4">
    <source>
        <dbReference type="ARBA" id="ARBA00035274"/>
    </source>
</evidence>
<dbReference type="GeneID" id="20527517"/>
<dbReference type="PANTHER" id="PTHR14503:SF4">
    <property type="entry name" value="LARGE RIBOSOMAL SUBUNIT PROTEIN BL34M"/>
    <property type="match status" value="1"/>
</dbReference>
<evidence type="ECO:0000256" key="1">
    <source>
        <dbReference type="ARBA" id="ARBA00010111"/>
    </source>
</evidence>
<proteinExistence type="inferred from homology"/>
<gene>
    <name evidence="6" type="ORF">H696_02792</name>
</gene>
<keyword evidence="7" id="KW-1185">Reference proteome</keyword>
<dbReference type="Proteomes" id="UP000030693">
    <property type="component" value="Unassembled WGS sequence"/>
</dbReference>
<dbReference type="STRING" id="691883.A0A058Z855"/>
<dbReference type="eggNOG" id="KOG4612">
    <property type="taxonomic scope" value="Eukaryota"/>
</dbReference>
<evidence type="ECO:0000256" key="5">
    <source>
        <dbReference type="SAM" id="MobiDB-lite"/>
    </source>
</evidence>
<dbReference type="Pfam" id="PF00468">
    <property type="entry name" value="Ribosomal_L34"/>
    <property type="match status" value="1"/>
</dbReference>
<dbReference type="InterPro" id="IPR000271">
    <property type="entry name" value="Ribosomal_bL34"/>
</dbReference>
<dbReference type="EMBL" id="KB932204">
    <property type="protein sequence ID" value="KCV70450.1"/>
    <property type="molecule type" value="Genomic_DNA"/>
</dbReference>
<evidence type="ECO:0000313" key="7">
    <source>
        <dbReference type="Proteomes" id="UP000030693"/>
    </source>
</evidence>
<dbReference type="Gene3D" id="1.10.287.3980">
    <property type="match status" value="1"/>
</dbReference>
<evidence type="ECO:0000313" key="6">
    <source>
        <dbReference type="EMBL" id="KCV70450.1"/>
    </source>
</evidence>
<dbReference type="FunFam" id="1.10.287.3980:FF:000001">
    <property type="entry name" value="Mitochondrial ribosomal protein L34"/>
    <property type="match status" value="1"/>
</dbReference>
<sequence>MLPSFSRFAARFLGPRFVAPAMKAPTVPTVSQLFFNSTARPAVPSLMQSAVSRFTGANGSALLSRPTMAGLLSQGSPLAGQQSMAGASLAVRFRSFGNEYQPSTRRRKRKHGFLARKSTPGGLRTLARRKNRGRKNMSH</sequence>
<reference evidence="6" key="1">
    <citation type="submission" date="2013-04" db="EMBL/GenBank/DDBJ databases">
        <title>The Genome Sequence of Fonticula alba ATCC 38817.</title>
        <authorList>
            <consortium name="The Broad Institute Genomics Platform"/>
            <person name="Russ C."/>
            <person name="Cuomo C."/>
            <person name="Burger G."/>
            <person name="Gray M.W."/>
            <person name="Holland P.W.H."/>
            <person name="King N."/>
            <person name="Lang F.B.F."/>
            <person name="Roger A.J."/>
            <person name="Ruiz-Trillo I."/>
            <person name="Brown M."/>
            <person name="Walker B."/>
            <person name="Young S."/>
            <person name="Zeng Q."/>
            <person name="Gargeya S."/>
            <person name="Fitzgerald M."/>
            <person name="Haas B."/>
            <person name="Abouelleil A."/>
            <person name="Allen A.W."/>
            <person name="Alvarado L."/>
            <person name="Arachchi H.M."/>
            <person name="Berlin A.M."/>
            <person name="Chapman S.B."/>
            <person name="Gainer-Dewar J."/>
            <person name="Goldberg J."/>
            <person name="Griggs A."/>
            <person name="Gujja S."/>
            <person name="Hansen M."/>
            <person name="Howarth C."/>
            <person name="Imamovic A."/>
            <person name="Ireland A."/>
            <person name="Larimer J."/>
            <person name="McCowan C."/>
            <person name="Murphy C."/>
            <person name="Pearson M."/>
            <person name="Poon T.W."/>
            <person name="Priest M."/>
            <person name="Roberts A."/>
            <person name="Saif S."/>
            <person name="Shea T."/>
            <person name="Sisk P."/>
            <person name="Sykes S."/>
            <person name="Wortman J."/>
            <person name="Nusbaum C."/>
            <person name="Birren B."/>
        </authorList>
    </citation>
    <scope>NUCLEOTIDE SEQUENCE [LARGE SCALE GENOMIC DNA]</scope>
    <source>
        <strain evidence="6">ATCC 38817</strain>
    </source>
</reference>
<dbReference type="PANTHER" id="PTHR14503">
    <property type="entry name" value="MITOCHONDRIAL RIBOSOMAL PROTEIN 34 FAMILY MEMBER"/>
    <property type="match status" value="1"/>
</dbReference>
<organism evidence="6">
    <name type="scientific">Fonticula alba</name>
    <name type="common">Slime mold</name>
    <dbReference type="NCBI Taxonomy" id="691883"/>
    <lineage>
        <taxon>Eukaryota</taxon>
        <taxon>Rotosphaerida</taxon>
        <taxon>Fonticulaceae</taxon>
        <taxon>Fonticula</taxon>
    </lineage>
</organism>
<dbReference type="AlphaFoldDB" id="A0A058Z855"/>
<evidence type="ECO:0000256" key="3">
    <source>
        <dbReference type="ARBA" id="ARBA00023274"/>
    </source>
</evidence>
<dbReference type="GO" id="GO:0005762">
    <property type="term" value="C:mitochondrial large ribosomal subunit"/>
    <property type="evidence" value="ECO:0007669"/>
    <property type="project" value="TreeGrafter"/>
</dbReference>
<accession>A0A058Z855</accession>